<dbReference type="EMBL" id="CM031840">
    <property type="protein sequence ID" value="KAG6673028.1"/>
    <property type="molecule type" value="Genomic_DNA"/>
</dbReference>
<keyword evidence="4" id="KW-1185">Reference proteome</keyword>
<reference evidence="3" key="2">
    <citation type="submission" date="2021-01" db="EMBL/GenBank/DDBJ databases">
        <authorList>
            <person name="Lovell J.T."/>
            <person name="Bentley N."/>
            <person name="Bhattarai G."/>
            <person name="Jenkins J.W."/>
            <person name="Sreedasyam A."/>
            <person name="Alarcon Y."/>
            <person name="Bock C."/>
            <person name="Boston L."/>
            <person name="Carlson J."/>
            <person name="Cervantes K."/>
            <person name="Clermont K."/>
            <person name="Krom N."/>
            <person name="Kubenka K."/>
            <person name="Mamidi S."/>
            <person name="Mattison C."/>
            <person name="Monteros M."/>
            <person name="Pisani C."/>
            <person name="Plott C."/>
            <person name="Rajasekar S."/>
            <person name="Rhein H.S."/>
            <person name="Rohla C."/>
            <person name="Song M."/>
            <person name="Hilaire R.S."/>
            <person name="Shu S."/>
            <person name="Wells L."/>
            <person name="Wang X."/>
            <person name="Webber J."/>
            <person name="Heerema R.J."/>
            <person name="Klein P."/>
            <person name="Conner P."/>
            <person name="Grauke L."/>
            <person name="Grimwood J."/>
            <person name="Schmutz J."/>
            <person name="Randall J.J."/>
        </authorList>
    </citation>
    <scope>NUCLEOTIDE SEQUENCE</scope>
    <source>
        <tissue evidence="3">Leaf</tissue>
    </source>
</reference>
<evidence type="ECO:0000313" key="4">
    <source>
        <dbReference type="Proteomes" id="UP000811609"/>
    </source>
</evidence>
<dbReference type="AlphaFoldDB" id="A0A8T1N8N7"/>
<dbReference type="EMBL" id="CM031824">
    <property type="protein sequence ID" value="KAG6625404.1"/>
    <property type="molecule type" value="Genomic_DNA"/>
</dbReference>
<evidence type="ECO:0000313" key="3">
    <source>
        <dbReference type="EMBL" id="KAG6673028.1"/>
    </source>
</evidence>
<dbReference type="Proteomes" id="UP000811246">
    <property type="component" value="Chromosome 16"/>
</dbReference>
<comment type="caution">
    <text evidence="2">The sequence shown here is derived from an EMBL/GenBank/DDBJ whole genome shotgun (WGS) entry which is preliminary data.</text>
</comment>
<name>A0A8T1N8N7_CARIL</name>
<dbReference type="GO" id="GO:0010088">
    <property type="term" value="P:phloem development"/>
    <property type="evidence" value="ECO:0007669"/>
    <property type="project" value="InterPro"/>
</dbReference>
<dbReference type="PANTHER" id="PTHR33232:SF18">
    <property type="entry name" value="PROTEIN SIEVE ELEMENT OCCLUSION B-LIKE"/>
    <property type="match status" value="1"/>
</dbReference>
<proteinExistence type="predicted"/>
<protein>
    <submittedName>
        <fullName evidence="2">Uncharacterized protein</fullName>
    </submittedName>
</protein>
<evidence type="ECO:0000313" key="2">
    <source>
        <dbReference type="EMBL" id="KAG6625404.1"/>
    </source>
</evidence>
<evidence type="ECO:0000256" key="1">
    <source>
        <dbReference type="SAM" id="MobiDB-lite"/>
    </source>
</evidence>
<dbReference type="InterPro" id="IPR039299">
    <property type="entry name" value="SEOA"/>
</dbReference>
<feature type="region of interest" description="Disordered" evidence="1">
    <location>
        <begin position="250"/>
        <end position="275"/>
    </location>
</feature>
<dbReference type="Proteomes" id="UP000811609">
    <property type="component" value="Chromosome 16"/>
</dbReference>
<dbReference type="PANTHER" id="PTHR33232">
    <property type="entry name" value="PROTEIN SIEVE ELEMENT OCCLUSION B-LIKE"/>
    <property type="match status" value="1"/>
</dbReference>
<organism evidence="2 4">
    <name type="scientific">Carya illinoinensis</name>
    <name type="common">Pecan</name>
    <dbReference type="NCBI Taxonomy" id="32201"/>
    <lineage>
        <taxon>Eukaryota</taxon>
        <taxon>Viridiplantae</taxon>
        <taxon>Streptophyta</taxon>
        <taxon>Embryophyta</taxon>
        <taxon>Tracheophyta</taxon>
        <taxon>Spermatophyta</taxon>
        <taxon>Magnoliopsida</taxon>
        <taxon>eudicotyledons</taxon>
        <taxon>Gunneridae</taxon>
        <taxon>Pentapetalae</taxon>
        <taxon>rosids</taxon>
        <taxon>fabids</taxon>
        <taxon>Fagales</taxon>
        <taxon>Juglandaceae</taxon>
        <taxon>Carya</taxon>
    </lineage>
</organism>
<reference evidence="2" key="1">
    <citation type="submission" date="2020-12" db="EMBL/GenBank/DDBJ databases">
        <title>WGS assembly of Carya illinoinensis cv. Pawnee.</title>
        <authorList>
            <person name="Platts A."/>
            <person name="Shu S."/>
            <person name="Wright S."/>
            <person name="Barry K."/>
            <person name="Edger P."/>
            <person name="Pires J.C."/>
            <person name="Schmutz J."/>
        </authorList>
    </citation>
    <scope>NUCLEOTIDE SEQUENCE</scope>
    <source>
        <tissue evidence="2">Leaf</tissue>
    </source>
</reference>
<gene>
    <name evidence="2" type="ORF">CIPAW_16G094100</name>
    <name evidence="3" type="ORF">I3842_16G090300</name>
</gene>
<accession>A0A8T1N8N7</accession>
<sequence>MHAIVRAKFISRHLSQSSLNQRVSKVSRCAVDYSMAAIKEQSIMSAKKNDLMTFNFREMKFEPACTHDPQKADDAKANYWETLSEDQPQVQEIVKAFIALRSAKDNPWTLIDGSTKKEVGVDVLKKKNILLIISGFSKDDISKLNSIYELEATPKKDNYKIVWILMVEQISAWTDEVLDMLQCTIEARPSKKAWYVLPCFSQAASSSQFMMMSKEWQFKNELIMMVLDLKGKDKVTNAFRLIIKPTTEMNASASTNSDEKAQKPRGQTEKSSVIVSSEGPQKRSYEFYYRGTNDAWNDTFLAKANKVGQDVLIIQLGISVKSFKVSSEMDIKRANKRLKDVNHDDTKFSNDTSVSLVVLIEEDKVLKSGHGDKMLGVLERFDEQWKKEVEKKGFARSFMDSYENSR</sequence>
<feature type="compositionally biased region" description="Basic and acidic residues" evidence="1">
    <location>
        <begin position="257"/>
        <end position="268"/>
    </location>
</feature>